<dbReference type="AlphaFoldDB" id="A0A8K0MQR7"/>
<dbReference type="EMBL" id="VOIH02000002">
    <property type="protein sequence ID" value="KAF3455092.1"/>
    <property type="molecule type" value="Genomic_DNA"/>
</dbReference>
<keyword evidence="2" id="KW-1185">Reference proteome</keyword>
<evidence type="ECO:0000313" key="1">
    <source>
        <dbReference type="EMBL" id="KAF3455092.1"/>
    </source>
</evidence>
<evidence type="ECO:0000313" key="2">
    <source>
        <dbReference type="Proteomes" id="UP000796880"/>
    </source>
</evidence>
<proteinExistence type="predicted"/>
<dbReference type="Proteomes" id="UP000796880">
    <property type="component" value="Unassembled WGS sequence"/>
</dbReference>
<accession>A0A8K0MQR7</accession>
<organism evidence="1 2">
    <name type="scientific">Rhamnella rubrinervis</name>
    <dbReference type="NCBI Taxonomy" id="2594499"/>
    <lineage>
        <taxon>Eukaryota</taxon>
        <taxon>Viridiplantae</taxon>
        <taxon>Streptophyta</taxon>
        <taxon>Embryophyta</taxon>
        <taxon>Tracheophyta</taxon>
        <taxon>Spermatophyta</taxon>
        <taxon>Magnoliopsida</taxon>
        <taxon>eudicotyledons</taxon>
        <taxon>Gunneridae</taxon>
        <taxon>Pentapetalae</taxon>
        <taxon>rosids</taxon>
        <taxon>fabids</taxon>
        <taxon>Rosales</taxon>
        <taxon>Rhamnaceae</taxon>
        <taxon>rhamnoid group</taxon>
        <taxon>Rhamneae</taxon>
        <taxon>Rhamnella</taxon>
    </lineage>
</organism>
<name>A0A8K0MQR7_9ROSA</name>
<gene>
    <name evidence="1" type="ORF">FNV43_RR05540</name>
</gene>
<protein>
    <submittedName>
        <fullName evidence="1">Uncharacterized protein</fullName>
    </submittedName>
</protein>
<comment type="caution">
    <text evidence="1">The sequence shown here is derived from an EMBL/GenBank/DDBJ whole genome shotgun (WGS) entry which is preliminary data.</text>
</comment>
<sequence length="94" mass="10256">MDLTSLLLDKGLETLTKIKTLANFNLVDPIERNIIGVLLKWVGHDPLPSDNLVYGSCIATLRFTQAGVEDGMVGLRWKASQSKVASSTIDLPKC</sequence>
<reference evidence="1" key="1">
    <citation type="submission" date="2020-03" db="EMBL/GenBank/DDBJ databases">
        <title>A high-quality chromosome-level genome assembly of a woody plant with both climbing and erect habits, Rhamnella rubrinervis.</title>
        <authorList>
            <person name="Lu Z."/>
            <person name="Yang Y."/>
            <person name="Zhu X."/>
            <person name="Sun Y."/>
        </authorList>
    </citation>
    <scope>NUCLEOTIDE SEQUENCE</scope>
    <source>
        <strain evidence="1">BYM</strain>
        <tissue evidence="1">Leaf</tissue>
    </source>
</reference>